<feature type="transmembrane region" description="Helical" evidence="1">
    <location>
        <begin position="77"/>
        <end position="97"/>
    </location>
</feature>
<dbReference type="AlphaFoldDB" id="A0A0P1IJI1"/>
<evidence type="ECO:0000256" key="1">
    <source>
        <dbReference type="SAM" id="Phobius"/>
    </source>
</evidence>
<organism evidence="2 3">
    <name type="scientific">Ruegeria denitrificans</name>
    <dbReference type="NCBI Taxonomy" id="1715692"/>
    <lineage>
        <taxon>Bacteria</taxon>
        <taxon>Pseudomonadati</taxon>
        <taxon>Pseudomonadota</taxon>
        <taxon>Alphaproteobacteria</taxon>
        <taxon>Rhodobacterales</taxon>
        <taxon>Roseobacteraceae</taxon>
        <taxon>Ruegeria</taxon>
    </lineage>
</organism>
<dbReference type="STRING" id="1715692.RUE5091_04081"/>
<name>A0A0P1IJI1_9RHOB</name>
<accession>A0A0P1IJI1</accession>
<feature type="transmembrane region" description="Helical" evidence="1">
    <location>
        <begin position="12"/>
        <end position="40"/>
    </location>
</feature>
<evidence type="ECO:0000313" key="3">
    <source>
        <dbReference type="Proteomes" id="UP000051260"/>
    </source>
</evidence>
<gene>
    <name evidence="2" type="ORF">RUE5091_04081</name>
</gene>
<keyword evidence="1" id="KW-1133">Transmembrane helix</keyword>
<proteinExistence type="predicted"/>
<protein>
    <recommendedName>
        <fullName evidence="4">Mercuric transport protein MerT</fullName>
    </recommendedName>
</protein>
<reference evidence="3" key="1">
    <citation type="submission" date="2015-09" db="EMBL/GenBank/DDBJ databases">
        <authorList>
            <person name="Rodrigo-Torres L."/>
            <person name="Arahal D.R."/>
        </authorList>
    </citation>
    <scope>NUCLEOTIDE SEQUENCE [LARGE SCALE GENOMIC DNA]</scope>
    <source>
        <strain evidence="3">CECT 5091</strain>
    </source>
</reference>
<evidence type="ECO:0000313" key="2">
    <source>
        <dbReference type="EMBL" id="CUK17089.1"/>
    </source>
</evidence>
<dbReference type="OrthoDB" id="7679503at2"/>
<sequence>MKKYLTLSYLGSVSALGVATCCVLPLAMMLLGLGGSWLAVFGKIAAASYYVLAISTALVAVSWFVSHRTGALVNLKWWLVGSTAITALAWVIVFNEAQINDYLIMQM</sequence>
<evidence type="ECO:0008006" key="4">
    <source>
        <dbReference type="Google" id="ProtNLM"/>
    </source>
</evidence>
<dbReference type="Proteomes" id="UP000051260">
    <property type="component" value="Unassembled WGS sequence"/>
</dbReference>
<keyword evidence="1" id="KW-0812">Transmembrane</keyword>
<dbReference type="RefSeq" id="WP_058283699.1">
    <property type="nucleotide sequence ID" value="NZ_CYUD01000016.1"/>
</dbReference>
<keyword evidence="1" id="KW-0472">Membrane</keyword>
<dbReference type="EMBL" id="CYUD01000016">
    <property type="protein sequence ID" value="CUK17089.1"/>
    <property type="molecule type" value="Genomic_DNA"/>
</dbReference>
<feature type="transmembrane region" description="Helical" evidence="1">
    <location>
        <begin position="47"/>
        <end position="65"/>
    </location>
</feature>
<keyword evidence="3" id="KW-1185">Reference proteome</keyword>